<dbReference type="PROSITE" id="PS51737">
    <property type="entry name" value="RECOMBINASE_DNA_BIND"/>
    <property type="match status" value="1"/>
</dbReference>
<keyword evidence="5" id="KW-1185">Reference proteome</keyword>
<dbReference type="GO" id="GO:0000150">
    <property type="term" value="F:DNA strand exchange activity"/>
    <property type="evidence" value="ECO:0007669"/>
    <property type="project" value="InterPro"/>
</dbReference>
<comment type="caution">
    <text evidence="4">The sequence shown here is derived from an EMBL/GenBank/DDBJ whole genome shotgun (WGS) entry which is preliminary data.</text>
</comment>
<dbReference type="SMART" id="SM00857">
    <property type="entry name" value="Resolvase"/>
    <property type="match status" value="1"/>
</dbReference>
<dbReference type="InterPro" id="IPR025827">
    <property type="entry name" value="Zn_ribbon_recom_dom"/>
</dbReference>
<dbReference type="Pfam" id="PF07508">
    <property type="entry name" value="Recombinase"/>
    <property type="match status" value="1"/>
</dbReference>
<evidence type="ECO:0000313" key="5">
    <source>
        <dbReference type="Proteomes" id="UP000646478"/>
    </source>
</evidence>
<feature type="coiled-coil region" evidence="1">
    <location>
        <begin position="438"/>
        <end position="465"/>
    </location>
</feature>
<dbReference type="RefSeq" id="WP_188826586.1">
    <property type="nucleotide sequence ID" value="NZ_BMHH01000060.1"/>
</dbReference>
<evidence type="ECO:0000259" key="2">
    <source>
        <dbReference type="PROSITE" id="PS51736"/>
    </source>
</evidence>
<dbReference type="InterPro" id="IPR036162">
    <property type="entry name" value="Resolvase-like_N_sf"/>
</dbReference>
<dbReference type="Proteomes" id="UP000646478">
    <property type="component" value="Unassembled WGS sequence"/>
</dbReference>
<dbReference type="Pfam" id="PF00239">
    <property type="entry name" value="Resolvase"/>
    <property type="match status" value="1"/>
</dbReference>
<feature type="domain" description="Recombinase" evidence="3">
    <location>
        <begin position="153"/>
        <end position="296"/>
    </location>
</feature>
<protein>
    <submittedName>
        <fullName evidence="4">Resolvase</fullName>
    </submittedName>
</protein>
<feature type="domain" description="Resolvase/invertase-type recombinase catalytic" evidence="2">
    <location>
        <begin position="4"/>
        <end position="146"/>
    </location>
</feature>
<dbReference type="GO" id="GO:0003677">
    <property type="term" value="F:DNA binding"/>
    <property type="evidence" value="ECO:0007669"/>
    <property type="project" value="InterPro"/>
</dbReference>
<reference evidence="4" key="2">
    <citation type="submission" date="2020-09" db="EMBL/GenBank/DDBJ databases">
        <authorList>
            <person name="Sun Q."/>
            <person name="Zhou Y."/>
        </authorList>
    </citation>
    <scope>NUCLEOTIDE SEQUENCE</scope>
    <source>
        <strain evidence="4">CGMCC 1.15082</strain>
    </source>
</reference>
<dbReference type="Gene3D" id="3.90.1750.20">
    <property type="entry name" value="Putative Large Serine Recombinase, Chain B, Domain 2"/>
    <property type="match status" value="1"/>
</dbReference>
<dbReference type="InterPro" id="IPR011109">
    <property type="entry name" value="DNA_bind_recombinase_dom"/>
</dbReference>
<dbReference type="Pfam" id="PF13408">
    <property type="entry name" value="Zn_ribbon_recom"/>
    <property type="match status" value="1"/>
</dbReference>
<proteinExistence type="predicted"/>
<reference evidence="4" key="1">
    <citation type="journal article" date="2014" name="Int. J. Syst. Evol. Microbiol.">
        <title>Complete genome sequence of Corynebacterium casei LMG S-19264T (=DSM 44701T), isolated from a smear-ripened cheese.</title>
        <authorList>
            <consortium name="US DOE Joint Genome Institute (JGI-PGF)"/>
            <person name="Walter F."/>
            <person name="Albersmeier A."/>
            <person name="Kalinowski J."/>
            <person name="Ruckert C."/>
        </authorList>
    </citation>
    <scope>NUCLEOTIDE SEQUENCE</scope>
    <source>
        <strain evidence="4">CGMCC 1.15082</strain>
    </source>
</reference>
<evidence type="ECO:0000256" key="1">
    <source>
        <dbReference type="SAM" id="Coils"/>
    </source>
</evidence>
<sequence length="617" mass="69816">MTKNVLFYARYSTDRQNEVSIETQIELGRKFVADRGWKLVDIYSDAAVSGTSFALRPGIQQLLAHVRRERIDVVLCVTVDRLSRDVEHSSKILKELNYHDTAIWTVQAGQEISHIELHMRSTLSHELVEQIRYRTREGMKTAVRKGKATTCLAYGYKLKLAYDGNGDRIPGLREIDTEQAEMIRWIFKNYAEGVSPRDIAKMLNDQGIPGPRGAKWRDTAIRGHASRGTGILNNETYIGRVVWNRRNYRKNPETERRVARGNKDSDWVVNDVPDLRIIDDGLWARVKARQKELGDLFSYTTTNRLNAAHRPSYLLSGILECAECGGPYAVMAKDRYGCTNHKKRLPIDGLDGACCRNQKTILRNDIEERVLACLPAAFLHLGIFEKVAADVLQRQTAKLKSQPALGQHLKTELSKVEQEQKNIIQQISDRAAESRPRLAALDDMLDRLEEKRADLSEQLTAQGSAAPDDTADRLAELRAQINPDTVQHILDTVLFYLRDHADTATKQPFVDIIRQFVQKVVIGKTPGHQPASLEVHGRIASILAAMDAARIMEERFKLLKHHDYLARIGTGELETDAKRKKLLDAYAEELSVKRLEWENIQVSVVAGAGFEPAAFRL</sequence>
<dbReference type="PANTHER" id="PTHR30461">
    <property type="entry name" value="DNA-INVERTASE FROM LAMBDOID PROPHAGE"/>
    <property type="match status" value="1"/>
</dbReference>
<dbReference type="SUPFAM" id="SSF53041">
    <property type="entry name" value="Resolvase-like"/>
    <property type="match status" value="1"/>
</dbReference>
<dbReference type="PROSITE" id="PS51736">
    <property type="entry name" value="RECOMBINASES_3"/>
    <property type="match status" value="1"/>
</dbReference>
<accession>A0A916WLR2</accession>
<evidence type="ECO:0000259" key="3">
    <source>
        <dbReference type="PROSITE" id="PS51737"/>
    </source>
</evidence>
<keyword evidence="1" id="KW-0175">Coiled coil</keyword>
<gene>
    <name evidence="4" type="ORF">GCM10011491_46950</name>
</gene>
<dbReference type="InterPro" id="IPR038109">
    <property type="entry name" value="DNA_bind_recomb_sf"/>
</dbReference>
<dbReference type="CDD" id="cd00338">
    <property type="entry name" value="Ser_Recombinase"/>
    <property type="match status" value="1"/>
</dbReference>
<dbReference type="PANTHER" id="PTHR30461:SF23">
    <property type="entry name" value="DNA RECOMBINASE-RELATED"/>
    <property type="match status" value="1"/>
</dbReference>
<name>A0A916WLR2_9HYPH</name>
<dbReference type="EMBL" id="BMHH01000060">
    <property type="protein sequence ID" value="GGB13925.1"/>
    <property type="molecule type" value="Genomic_DNA"/>
</dbReference>
<dbReference type="AlphaFoldDB" id="A0A916WLR2"/>
<dbReference type="InterPro" id="IPR050639">
    <property type="entry name" value="SSR_resolvase"/>
</dbReference>
<organism evidence="4 5">
    <name type="scientific">Brucella endophytica</name>
    <dbReference type="NCBI Taxonomy" id="1963359"/>
    <lineage>
        <taxon>Bacteria</taxon>
        <taxon>Pseudomonadati</taxon>
        <taxon>Pseudomonadota</taxon>
        <taxon>Alphaproteobacteria</taxon>
        <taxon>Hyphomicrobiales</taxon>
        <taxon>Brucellaceae</taxon>
        <taxon>Brucella/Ochrobactrum group</taxon>
        <taxon>Brucella</taxon>
    </lineage>
</organism>
<dbReference type="InterPro" id="IPR006119">
    <property type="entry name" value="Resolv_N"/>
</dbReference>
<evidence type="ECO:0000313" key="4">
    <source>
        <dbReference type="EMBL" id="GGB13925.1"/>
    </source>
</evidence>
<dbReference type="Gene3D" id="3.40.50.1390">
    <property type="entry name" value="Resolvase, N-terminal catalytic domain"/>
    <property type="match status" value="1"/>
</dbReference>